<evidence type="ECO:0000256" key="3">
    <source>
        <dbReference type="ARBA" id="ARBA00012744"/>
    </source>
</evidence>
<evidence type="ECO:0000256" key="7">
    <source>
        <dbReference type="SAM" id="MobiDB-lite"/>
    </source>
</evidence>
<keyword evidence="8" id="KW-1133">Transmembrane helix</keyword>
<dbReference type="GO" id="GO:0008422">
    <property type="term" value="F:beta-glucosidase activity"/>
    <property type="evidence" value="ECO:0007669"/>
    <property type="project" value="UniProtKB-EC"/>
</dbReference>
<dbReference type="PANTHER" id="PTHR10353:SF36">
    <property type="entry name" value="LP05116P"/>
    <property type="match status" value="1"/>
</dbReference>
<dbReference type="EC" id="3.2.1.21" evidence="3"/>
<dbReference type="AlphaFoldDB" id="A0AB34K3L4"/>
<dbReference type="InterPro" id="IPR001360">
    <property type="entry name" value="Glyco_hydro_1"/>
</dbReference>
<keyword evidence="9" id="KW-0732">Signal</keyword>
<comment type="caution">
    <text evidence="10">The sequence shown here is derived from an EMBL/GenBank/DDBJ whole genome shotgun (WGS) entry which is preliminary data.</text>
</comment>
<comment type="catalytic activity">
    <reaction evidence="1">
        <text>Hydrolysis of terminal, non-reducing beta-D-glucosyl residues with release of beta-D-glucose.</text>
        <dbReference type="EC" id="3.2.1.21"/>
    </reaction>
</comment>
<feature type="region of interest" description="Disordered" evidence="7">
    <location>
        <begin position="569"/>
        <end position="590"/>
    </location>
</feature>
<dbReference type="Gene3D" id="3.20.20.80">
    <property type="entry name" value="Glycosidases"/>
    <property type="match status" value="1"/>
</dbReference>
<dbReference type="InterPro" id="IPR033132">
    <property type="entry name" value="GH_1_N_CS"/>
</dbReference>
<reference evidence="10 11" key="1">
    <citation type="journal article" date="2024" name="Science">
        <title>Giant polyketide synthase enzymes in the biosynthesis of giant marine polyether toxins.</title>
        <authorList>
            <person name="Fallon T.R."/>
            <person name="Shende V.V."/>
            <person name="Wierzbicki I.H."/>
            <person name="Pendleton A.L."/>
            <person name="Watervoot N.F."/>
            <person name="Auber R.P."/>
            <person name="Gonzalez D.J."/>
            <person name="Wisecaver J.H."/>
            <person name="Moore B.S."/>
        </authorList>
    </citation>
    <scope>NUCLEOTIDE SEQUENCE [LARGE SCALE GENOMIC DNA]</scope>
    <source>
        <strain evidence="10 11">12B1</strain>
    </source>
</reference>
<feature type="chain" id="PRO_5044225293" description="beta-glucosidase" evidence="9">
    <location>
        <begin position="20"/>
        <end position="590"/>
    </location>
</feature>
<dbReference type="SUPFAM" id="SSF51445">
    <property type="entry name" value="(Trans)glycosidases"/>
    <property type="match status" value="1"/>
</dbReference>
<dbReference type="GO" id="GO:0016052">
    <property type="term" value="P:carbohydrate catabolic process"/>
    <property type="evidence" value="ECO:0007669"/>
    <property type="project" value="UniProtKB-ARBA"/>
</dbReference>
<keyword evidence="5" id="KW-0326">Glycosidase</keyword>
<dbReference type="EMBL" id="JBGBPQ010000001">
    <property type="protein sequence ID" value="KAL1529113.1"/>
    <property type="molecule type" value="Genomic_DNA"/>
</dbReference>
<dbReference type="Pfam" id="PF00232">
    <property type="entry name" value="Glyco_hydro_1"/>
    <property type="match status" value="1"/>
</dbReference>
<evidence type="ECO:0000313" key="11">
    <source>
        <dbReference type="Proteomes" id="UP001515480"/>
    </source>
</evidence>
<feature type="transmembrane region" description="Helical" evidence="8">
    <location>
        <begin position="537"/>
        <end position="558"/>
    </location>
</feature>
<evidence type="ECO:0000256" key="6">
    <source>
        <dbReference type="RuleBase" id="RU003690"/>
    </source>
</evidence>
<feature type="signal peptide" evidence="9">
    <location>
        <begin position="1"/>
        <end position="19"/>
    </location>
</feature>
<accession>A0AB34K3L4</accession>
<keyword evidence="8" id="KW-0472">Membrane</keyword>
<proteinExistence type="inferred from homology"/>
<feature type="compositionally biased region" description="Acidic residues" evidence="7">
    <location>
        <begin position="581"/>
        <end position="590"/>
    </location>
</feature>
<evidence type="ECO:0000256" key="9">
    <source>
        <dbReference type="SAM" id="SignalP"/>
    </source>
</evidence>
<evidence type="ECO:0000256" key="2">
    <source>
        <dbReference type="ARBA" id="ARBA00010838"/>
    </source>
</evidence>
<dbReference type="FunFam" id="3.20.20.80:FF:000011">
    <property type="entry name" value="Cytosolic beta-glucosidase"/>
    <property type="match status" value="1"/>
</dbReference>
<evidence type="ECO:0000313" key="10">
    <source>
        <dbReference type="EMBL" id="KAL1529113.1"/>
    </source>
</evidence>
<keyword evidence="11" id="KW-1185">Reference proteome</keyword>
<dbReference type="PROSITE" id="PS00653">
    <property type="entry name" value="GLYCOSYL_HYDROL_F1_2"/>
    <property type="match status" value="1"/>
</dbReference>
<evidence type="ECO:0000256" key="4">
    <source>
        <dbReference type="ARBA" id="ARBA00022801"/>
    </source>
</evidence>
<evidence type="ECO:0000256" key="1">
    <source>
        <dbReference type="ARBA" id="ARBA00000448"/>
    </source>
</evidence>
<sequence>MRSLRHPPLLLLASGATLGSTTSPPPPPPAITLPYQGAYPSAYAHGGKFPRGFVWGTGTAAYQIEGAWDEDGRGRSIWDTFSGAGGATPNPGHEVVGDTGDTACDHYHRYAEDVELMVELGLTNYRFSLAWPRLLPNGTLSGGVNQRGVDFYNRLIDALLAHGIQPYVTLYHWDLPEALQTAQLPGWLDPRLPAIFEEYATLCFRLFGDRVKFWTTFNEAWTFLVLGYGSGSKAPGRPYTDIGSYPYRTGHHVLLAHARAVAAFRSDATLRRGGKIGITNNCDWNEPATASAADIAAAERANEWWLAWFADPIWLGDYPPSMRAKLGDRLPQFTAEEKALLKGSADFFGLNHYGSQFVTDSPTPAGYGNTTAFAYWADYEASAQHTAEMPKAASAWLFSVPWGLRKLLRWVDRRYGRPPIYITENGWSTPGGEGWEAGVVDPGRVLYYANYTSEVQRAINEDGVDVRGYFAWSLLDNFEWERGYSERFGLVYTDFHTQARHPKASARWYSATIKANAVVDPMPFVAPPQGSCGGVTLLTVLVSIAIALVSVVATLLVLRAQPEACGFSPSQLGKRSPENMEMLESDAAQD</sequence>
<dbReference type="InterPro" id="IPR017853">
    <property type="entry name" value="GH"/>
</dbReference>
<dbReference type="PANTHER" id="PTHR10353">
    <property type="entry name" value="GLYCOSYL HYDROLASE"/>
    <property type="match status" value="1"/>
</dbReference>
<evidence type="ECO:0000256" key="5">
    <source>
        <dbReference type="ARBA" id="ARBA00023295"/>
    </source>
</evidence>
<name>A0AB34K3L4_PRYPA</name>
<dbReference type="Proteomes" id="UP001515480">
    <property type="component" value="Unassembled WGS sequence"/>
</dbReference>
<keyword evidence="8" id="KW-0812">Transmembrane</keyword>
<organism evidence="10 11">
    <name type="scientific">Prymnesium parvum</name>
    <name type="common">Toxic golden alga</name>
    <dbReference type="NCBI Taxonomy" id="97485"/>
    <lineage>
        <taxon>Eukaryota</taxon>
        <taxon>Haptista</taxon>
        <taxon>Haptophyta</taxon>
        <taxon>Prymnesiophyceae</taxon>
        <taxon>Prymnesiales</taxon>
        <taxon>Prymnesiaceae</taxon>
        <taxon>Prymnesium</taxon>
    </lineage>
</organism>
<evidence type="ECO:0000256" key="8">
    <source>
        <dbReference type="SAM" id="Phobius"/>
    </source>
</evidence>
<keyword evidence="4" id="KW-0378">Hydrolase</keyword>
<protein>
    <recommendedName>
        <fullName evidence="3">beta-glucosidase</fullName>
        <ecNumber evidence="3">3.2.1.21</ecNumber>
    </recommendedName>
</protein>
<gene>
    <name evidence="10" type="ORF">AB1Y20_000073</name>
</gene>
<dbReference type="PRINTS" id="PR00131">
    <property type="entry name" value="GLHYDRLASE1"/>
</dbReference>
<comment type="similarity">
    <text evidence="2 6">Belongs to the glycosyl hydrolase 1 family.</text>
</comment>